<sequence>MNNVTKMELYKVLSKPQVYIIFVVGLIIQSIMAGQMRTTMFNGYHKSVYENYMNEMEGEYSIEKKEYINSEYQKFQAIMDDEQKNEIAFNNGKIDGKDYHSIINEEKKAKYRIATVKYIVEKTEYYDSLDKSAQYFYDIEISDYIENLRFNVIPIIVILLIVVPMYTDDIYAGTLAMIKSSKNGRMILLKSRLNISLLISLLICILFAFIEFVTKYIIFDLGNLNAGVESLMIERTMHLPYIISDLSIWQFIVLLYLFYLIISVMISIIGLLVSKISRGNIEAFSIMSVIIVGVSYILNIL</sequence>
<dbReference type="AlphaFoldDB" id="A0A173UX17"/>
<evidence type="ECO:0000313" key="5">
    <source>
        <dbReference type="Proteomes" id="UP000479563"/>
    </source>
</evidence>
<protein>
    <submittedName>
        <fullName evidence="2">ABC-type transport system involved in multi-copper enzyme maturation, permease component</fullName>
    </submittedName>
</protein>
<reference evidence="3 5" key="2">
    <citation type="journal article" date="2019" name="Nat. Med.">
        <title>A library of human gut bacterial isolates paired with longitudinal multiomics data enables mechanistic microbiome research.</title>
        <authorList>
            <person name="Poyet M."/>
            <person name="Groussin M."/>
            <person name="Gibbons S.M."/>
            <person name="Avila-Pacheco J."/>
            <person name="Jiang X."/>
            <person name="Kearney S.M."/>
            <person name="Perrotta A.R."/>
            <person name="Berdy B."/>
            <person name="Zhao S."/>
            <person name="Lieberman T.D."/>
            <person name="Swanson P.K."/>
            <person name="Smith M."/>
            <person name="Roesemann S."/>
            <person name="Alexander J.E."/>
            <person name="Rich S.A."/>
            <person name="Livny J."/>
            <person name="Vlamakis H."/>
            <person name="Clish C."/>
            <person name="Bullock K."/>
            <person name="Deik A."/>
            <person name="Scott J."/>
            <person name="Pierce K.A."/>
            <person name="Xavier R.J."/>
            <person name="Alm E.J."/>
        </authorList>
    </citation>
    <scope>NUCLEOTIDE SEQUENCE [LARGE SCALE GENOMIC DNA]</scope>
    <source>
        <strain evidence="3 5">BIOML-A11</strain>
    </source>
</reference>
<name>A0A173UX17_9FIRM</name>
<feature type="transmembrane region" description="Helical" evidence="1">
    <location>
        <begin position="280"/>
        <end position="298"/>
    </location>
</feature>
<feature type="transmembrane region" description="Helical" evidence="1">
    <location>
        <begin position="193"/>
        <end position="218"/>
    </location>
</feature>
<accession>A0A173UX17</accession>
<feature type="transmembrane region" description="Helical" evidence="1">
    <location>
        <begin position="12"/>
        <end position="32"/>
    </location>
</feature>
<dbReference type="Proteomes" id="UP000095673">
    <property type="component" value="Unassembled WGS sequence"/>
</dbReference>
<gene>
    <name evidence="2" type="ORF">ERS852580_02453</name>
    <name evidence="3" type="ORF">GKE07_10215</name>
</gene>
<dbReference type="RefSeq" id="WP_055238421.1">
    <property type="nucleotide sequence ID" value="NZ_CYXM01000012.1"/>
</dbReference>
<evidence type="ECO:0000256" key="1">
    <source>
        <dbReference type="SAM" id="Phobius"/>
    </source>
</evidence>
<evidence type="ECO:0000313" key="3">
    <source>
        <dbReference type="EMBL" id="MSC60561.1"/>
    </source>
</evidence>
<dbReference type="Proteomes" id="UP000479563">
    <property type="component" value="Unassembled WGS sequence"/>
</dbReference>
<proteinExistence type="predicted"/>
<feature type="transmembrane region" description="Helical" evidence="1">
    <location>
        <begin position="152"/>
        <end position="172"/>
    </location>
</feature>
<evidence type="ECO:0000313" key="4">
    <source>
        <dbReference type="Proteomes" id="UP000095673"/>
    </source>
</evidence>
<organism evidence="2 4">
    <name type="scientific">Agathobacter rectalis</name>
    <dbReference type="NCBI Taxonomy" id="39491"/>
    <lineage>
        <taxon>Bacteria</taxon>
        <taxon>Bacillati</taxon>
        <taxon>Bacillota</taxon>
        <taxon>Clostridia</taxon>
        <taxon>Lachnospirales</taxon>
        <taxon>Lachnospiraceae</taxon>
        <taxon>Agathobacter</taxon>
    </lineage>
</organism>
<feature type="transmembrane region" description="Helical" evidence="1">
    <location>
        <begin position="248"/>
        <end position="273"/>
    </location>
</feature>
<keyword evidence="1" id="KW-1133">Transmembrane helix</keyword>
<keyword evidence="1" id="KW-0812">Transmembrane</keyword>
<dbReference type="EMBL" id="CYXM01000012">
    <property type="protein sequence ID" value="CUN19553.1"/>
    <property type="molecule type" value="Genomic_DNA"/>
</dbReference>
<reference evidence="2 4" key="1">
    <citation type="submission" date="2015-09" db="EMBL/GenBank/DDBJ databases">
        <authorList>
            <consortium name="Pathogen Informatics"/>
        </authorList>
    </citation>
    <scope>NUCLEOTIDE SEQUENCE [LARGE SCALE GENOMIC DNA]</scope>
    <source>
        <strain evidence="2 4">2789STDY5834968</strain>
    </source>
</reference>
<evidence type="ECO:0000313" key="2">
    <source>
        <dbReference type="EMBL" id="CUN19553.1"/>
    </source>
</evidence>
<dbReference type="EMBL" id="WKQP01000014">
    <property type="protein sequence ID" value="MSC60561.1"/>
    <property type="molecule type" value="Genomic_DNA"/>
</dbReference>
<keyword evidence="1" id="KW-0472">Membrane</keyword>